<keyword evidence="3" id="KW-0805">Transcription regulation</keyword>
<dbReference type="InterPro" id="IPR003173">
    <property type="entry name" value="PC4_C"/>
</dbReference>
<dbReference type="GO" id="GO:0003677">
    <property type="term" value="F:DNA binding"/>
    <property type="evidence" value="ECO:0007669"/>
    <property type="project" value="UniProtKB-KW"/>
</dbReference>
<reference evidence="9 10" key="1">
    <citation type="submission" date="2017-03" db="EMBL/GenBank/DDBJ databases">
        <title>Genome Survey of Euroglyphus maynei.</title>
        <authorList>
            <person name="Arlian L.G."/>
            <person name="Morgan M.S."/>
            <person name="Rider S.D."/>
        </authorList>
    </citation>
    <scope>NUCLEOTIDE SEQUENCE [LARGE SCALE GENOMIC DNA]</scope>
    <source>
        <strain evidence="9">Arlian Lab</strain>
        <tissue evidence="9">Whole body</tissue>
    </source>
</reference>
<evidence type="ECO:0000313" key="9">
    <source>
        <dbReference type="EMBL" id="OTF79502.1"/>
    </source>
</evidence>
<evidence type="ECO:0000256" key="4">
    <source>
        <dbReference type="ARBA" id="ARBA00023125"/>
    </source>
</evidence>
<comment type="caution">
    <text evidence="9">The sequence shown here is derived from an EMBL/GenBank/DDBJ whole genome shotgun (WGS) entry which is preliminary data.</text>
</comment>
<dbReference type="SUPFAM" id="SSF54447">
    <property type="entry name" value="ssDNA-binding transcriptional regulator domain"/>
    <property type="match status" value="1"/>
</dbReference>
<evidence type="ECO:0000313" key="10">
    <source>
        <dbReference type="Proteomes" id="UP000194236"/>
    </source>
</evidence>
<comment type="subcellular location">
    <subcellularLocation>
        <location evidence="1">Nucleus</location>
    </subcellularLocation>
</comment>
<proteinExistence type="inferred from homology"/>
<dbReference type="InterPro" id="IPR045125">
    <property type="entry name" value="Sub1/Tcp4-like"/>
</dbReference>
<dbReference type="PANTHER" id="PTHR13215">
    <property type="entry name" value="RNA POLYMERASE II TRANSCRIPTIONAL COACTIVATOR"/>
    <property type="match status" value="1"/>
</dbReference>
<dbReference type="InterPro" id="IPR009044">
    <property type="entry name" value="ssDNA-bd_transcriptional_reg"/>
</dbReference>
<feature type="domain" description="Transcriptional coactivator p15 (PC4) C-terminal" evidence="8">
    <location>
        <begin position="25"/>
        <end position="75"/>
    </location>
</feature>
<sequence>MSSKKKQPKGSDAPGSDDESSNSIKLSNNRYLTVSEFRNKVRVDIREYYFTDDGERKPGKKGISLSMDEWKKITENMDKIKKMIKDQGDSDSE</sequence>
<evidence type="ECO:0000259" key="8">
    <source>
        <dbReference type="Pfam" id="PF02229"/>
    </source>
</evidence>
<keyword evidence="4" id="KW-0238">DNA-binding</keyword>
<dbReference type="Pfam" id="PF02229">
    <property type="entry name" value="PC4"/>
    <property type="match status" value="1"/>
</dbReference>
<protein>
    <submittedName>
        <fullName evidence="9">Activated RNA polymerase II transcriptional coactivator p15-like protein</fullName>
    </submittedName>
</protein>
<gene>
    <name evidence="9" type="ORF">BLA29_012688</name>
</gene>
<dbReference type="GO" id="GO:0005634">
    <property type="term" value="C:nucleus"/>
    <property type="evidence" value="ECO:0007669"/>
    <property type="project" value="UniProtKB-SubCell"/>
</dbReference>
<dbReference type="GO" id="GO:0060261">
    <property type="term" value="P:positive regulation of transcription initiation by RNA polymerase II"/>
    <property type="evidence" value="ECO:0007669"/>
    <property type="project" value="InterPro"/>
</dbReference>
<feature type="region of interest" description="Disordered" evidence="7">
    <location>
        <begin position="1"/>
        <end position="26"/>
    </location>
</feature>
<dbReference type="EMBL" id="MUJZ01022795">
    <property type="protein sequence ID" value="OTF79502.1"/>
    <property type="molecule type" value="Genomic_DNA"/>
</dbReference>
<keyword evidence="6" id="KW-0539">Nucleus</keyword>
<evidence type="ECO:0000256" key="6">
    <source>
        <dbReference type="ARBA" id="ARBA00023242"/>
    </source>
</evidence>
<dbReference type="Gene3D" id="2.30.31.10">
    <property type="entry name" value="Transcriptional Coactivator Pc4, Chain A"/>
    <property type="match status" value="1"/>
</dbReference>
<evidence type="ECO:0000256" key="1">
    <source>
        <dbReference type="ARBA" id="ARBA00004123"/>
    </source>
</evidence>
<dbReference type="Proteomes" id="UP000194236">
    <property type="component" value="Unassembled WGS sequence"/>
</dbReference>
<keyword evidence="5" id="KW-0804">Transcription</keyword>
<evidence type="ECO:0000256" key="7">
    <source>
        <dbReference type="SAM" id="MobiDB-lite"/>
    </source>
</evidence>
<accession>A0A1Y3BF66</accession>
<evidence type="ECO:0000256" key="3">
    <source>
        <dbReference type="ARBA" id="ARBA00023015"/>
    </source>
</evidence>
<evidence type="ECO:0000256" key="5">
    <source>
        <dbReference type="ARBA" id="ARBA00023163"/>
    </source>
</evidence>
<evidence type="ECO:0000256" key="2">
    <source>
        <dbReference type="ARBA" id="ARBA00009001"/>
    </source>
</evidence>
<organism evidence="9 10">
    <name type="scientific">Euroglyphus maynei</name>
    <name type="common">Mayne's house dust mite</name>
    <dbReference type="NCBI Taxonomy" id="6958"/>
    <lineage>
        <taxon>Eukaryota</taxon>
        <taxon>Metazoa</taxon>
        <taxon>Ecdysozoa</taxon>
        <taxon>Arthropoda</taxon>
        <taxon>Chelicerata</taxon>
        <taxon>Arachnida</taxon>
        <taxon>Acari</taxon>
        <taxon>Acariformes</taxon>
        <taxon>Sarcoptiformes</taxon>
        <taxon>Astigmata</taxon>
        <taxon>Psoroptidia</taxon>
        <taxon>Analgoidea</taxon>
        <taxon>Pyroglyphidae</taxon>
        <taxon>Pyroglyphinae</taxon>
        <taxon>Euroglyphus</taxon>
    </lineage>
</organism>
<keyword evidence="10" id="KW-1185">Reference proteome</keyword>
<name>A0A1Y3BF66_EURMA</name>
<dbReference type="AlphaFoldDB" id="A0A1Y3BF66"/>
<dbReference type="GO" id="GO:0003713">
    <property type="term" value="F:transcription coactivator activity"/>
    <property type="evidence" value="ECO:0007669"/>
    <property type="project" value="InterPro"/>
</dbReference>
<comment type="similarity">
    <text evidence="2">Belongs to the transcriptional coactivator PC4 family.</text>
</comment>
<dbReference type="OrthoDB" id="2505440at2759"/>